<evidence type="ECO:0000256" key="1">
    <source>
        <dbReference type="SAM" id="MobiDB-lite"/>
    </source>
</evidence>
<evidence type="ECO:0000313" key="3">
    <source>
        <dbReference type="Proteomes" id="UP000219215"/>
    </source>
</evidence>
<keyword evidence="3" id="KW-1185">Reference proteome</keyword>
<gene>
    <name evidence="2" type="ORF">DPRO_3656</name>
</gene>
<dbReference type="AlphaFoldDB" id="A0A2C8FD48"/>
<dbReference type="KEGG" id="pprf:DPRO_3656"/>
<sequence>MEYYAPSPTRMFSTTYAFVDTSIVDSRKKVDESTRSVAGTPGGCSNTPSGVSAASPSGQAFIVR</sequence>
<dbReference type="Proteomes" id="UP000219215">
    <property type="component" value="Chromosome DPRO"/>
</dbReference>
<accession>A0A2C8FD48</accession>
<reference evidence="3" key="1">
    <citation type="submission" date="2017-09" db="EMBL/GenBank/DDBJ databases">
        <authorList>
            <person name="Regsiter A."/>
            <person name="William W."/>
        </authorList>
    </citation>
    <scope>NUCLEOTIDE SEQUENCE [LARGE SCALE GENOMIC DNA]</scope>
    <source>
        <strain evidence="3">500-1</strain>
    </source>
</reference>
<evidence type="ECO:0000313" key="2">
    <source>
        <dbReference type="EMBL" id="SOB60572.1"/>
    </source>
</evidence>
<dbReference type="EMBL" id="LT907975">
    <property type="protein sequence ID" value="SOB60572.1"/>
    <property type="molecule type" value="Genomic_DNA"/>
</dbReference>
<protein>
    <submittedName>
        <fullName evidence="2">Uncharacterized protein</fullName>
    </submittedName>
</protein>
<name>A0A2C8FD48_9BACT</name>
<proteinExistence type="predicted"/>
<feature type="region of interest" description="Disordered" evidence="1">
    <location>
        <begin position="29"/>
        <end position="64"/>
    </location>
</feature>
<feature type="compositionally biased region" description="Polar residues" evidence="1">
    <location>
        <begin position="43"/>
        <end position="58"/>
    </location>
</feature>
<organism evidence="2 3">
    <name type="scientific">Pseudodesulfovibrio profundus</name>
    <dbReference type="NCBI Taxonomy" id="57320"/>
    <lineage>
        <taxon>Bacteria</taxon>
        <taxon>Pseudomonadati</taxon>
        <taxon>Thermodesulfobacteriota</taxon>
        <taxon>Desulfovibrionia</taxon>
        <taxon>Desulfovibrionales</taxon>
        <taxon>Desulfovibrionaceae</taxon>
    </lineage>
</organism>